<dbReference type="GO" id="GO:0005886">
    <property type="term" value="C:plasma membrane"/>
    <property type="evidence" value="ECO:0007669"/>
    <property type="project" value="UniProtKB-SubCell"/>
</dbReference>
<dbReference type="HAMAP" id="MF_00033">
    <property type="entry name" value="MurG"/>
    <property type="match status" value="1"/>
</dbReference>
<feature type="binding site" evidence="10">
    <location>
        <begin position="11"/>
        <end position="13"/>
    </location>
    <ligand>
        <name>UDP-N-acetyl-alpha-D-glucosamine</name>
        <dbReference type="ChEBI" id="CHEBI:57705"/>
    </ligand>
</feature>
<accession>A0A4T2BRV8</accession>
<dbReference type="GO" id="GO:0051301">
    <property type="term" value="P:cell division"/>
    <property type="evidence" value="ECO:0007669"/>
    <property type="project" value="UniProtKB-KW"/>
</dbReference>
<dbReference type="InterPro" id="IPR004276">
    <property type="entry name" value="GlycoTrans_28_N"/>
</dbReference>
<evidence type="ECO:0000256" key="4">
    <source>
        <dbReference type="ARBA" id="ARBA00022679"/>
    </source>
</evidence>
<evidence type="ECO:0000256" key="3">
    <source>
        <dbReference type="ARBA" id="ARBA00022676"/>
    </source>
</evidence>
<feature type="binding site" evidence="10">
    <location>
        <position position="200"/>
    </location>
    <ligand>
        <name>UDP-N-acetyl-alpha-D-glucosamine</name>
        <dbReference type="ChEBI" id="CHEBI:57705"/>
    </ligand>
</feature>
<keyword evidence="1 10" id="KW-1003">Cell membrane</keyword>
<feature type="domain" description="Glycosyltransferase family 28 N-terminal" evidence="12">
    <location>
        <begin position="5"/>
        <end position="139"/>
    </location>
</feature>
<dbReference type="SUPFAM" id="SSF53756">
    <property type="entry name" value="UDP-Glycosyltransferase/glycogen phosphorylase"/>
    <property type="match status" value="1"/>
</dbReference>
<organism evidence="14 15">
    <name type="scientific">Subtercola vilae</name>
    <dbReference type="NCBI Taxonomy" id="2056433"/>
    <lineage>
        <taxon>Bacteria</taxon>
        <taxon>Bacillati</taxon>
        <taxon>Actinomycetota</taxon>
        <taxon>Actinomycetes</taxon>
        <taxon>Micrococcales</taxon>
        <taxon>Microbacteriaceae</taxon>
        <taxon>Subtercola</taxon>
    </lineage>
</organism>
<keyword evidence="3 10" id="KW-0328">Glycosyltransferase</keyword>
<dbReference type="UniPathway" id="UPA00219"/>
<comment type="catalytic activity">
    <reaction evidence="10">
        <text>di-trans,octa-cis-undecaprenyl diphospho-N-acetyl-alpha-D-muramoyl-L-alanyl-D-glutamyl-meso-2,6-diaminopimeloyl-D-alanyl-D-alanine + UDP-N-acetyl-alpha-D-glucosamine = di-trans,octa-cis-undecaprenyl diphospho-[N-acetyl-alpha-D-glucosaminyl-(1-&gt;4)]-N-acetyl-alpha-D-muramoyl-L-alanyl-D-glutamyl-meso-2,6-diaminopimeloyl-D-alanyl-D-alanine + UDP + H(+)</text>
        <dbReference type="Rhea" id="RHEA:31227"/>
        <dbReference type="ChEBI" id="CHEBI:15378"/>
        <dbReference type="ChEBI" id="CHEBI:57705"/>
        <dbReference type="ChEBI" id="CHEBI:58223"/>
        <dbReference type="ChEBI" id="CHEBI:61387"/>
        <dbReference type="ChEBI" id="CHEBI:61388"/>
        <dbReference type="EC" id="2.4.1.227"/>
    </reaction>
</comment>
<feature type="binding site" evidence="10">
    <location>
        <position position="292"/>
    </location>
    <ligand>
        <name>UDP-N-acetyl-alpha-D-glucosamine</name>
        <dbReference type="ChEBI" id="CHEBI:57705"/>
    </ligand>
</feature>
<evidence type="ECO:0000256" key="2">
    <source>
        <dbReference type="ARBA" id="ARBA00022618"/>
    </source>
</evidence>
<feature type="binding site" evidence="10">
    <location>
        <position position="162"/>
    </location>
    <ligand>
        <name>UDP-N-acetyl-alpha-D-glucosamine</name>
        <dbReference type="ChEBI" id="CHEBI:57705"/>
    </ligand>
</feature>
<comment type="similarity">
    <text evidence="10">Belongs to the glycosyltransferase 28 family. MurG subfamily.</text>
</comment>
<protein>
    <recommendedName>
        <fullName evidence="10">UDP-N-acetylglucosamine--N-acetylmuramyl-(pentapeptide) pyrophosphoryl-undecaprenol N-acetylglucosamine transferase</fullName>
        <ecNumber evidence="10">2.4.1.227</ecNumber>
    </recommendedName>
    <alternativeName>
        <fullName evidence="10">Undecaprenyl-PP-MurNAc-pentapeptide-UDPGlcNAc GlcNAc transferase</fullName>
    </alternativeName>
</protein>
<dbReference type="GO" id="GO:0071555">
    <property type="term" value="P:cell wall organization"/>
    <property type="evidence" value="ECO:0007669"/>
    <property type="project" value="UniProtKB-KW"/>
</dbReference>
<comment type="function">
    <text evidence="10">Cell wall formation. Catalyzes the transfer of a GlcNAc subunit on undecaprenyl-pyrophosphoryl-MurNAc-pentapeptide (lipid intermediate I) to form undecaprenyl-pyrophosphoryl-MurNAc-(pentapeptide)GlcNAc (lipid intermediate II).</text>
</comment>
<name>A0A4T2BRV8_9MICO</name>
<dbReference type="AlphaFoldDB" id="A0A4T2BRV8"/>
<keyword evidence="8 10" id="KW-0131">Cell cycle</keyword>
<dbReference type="GO" id="GO:0005975">
    <property type="term" value="P:carbohydrate metabolic process"/>
    <property type="evidence" value="ECO:0007669"/>
    <property type="project" value="InterPro"/>
</dbReference>
<dbReference type="PANTHER" id="PTHR21015">
    <property type="entry name" value="UDP-N-ACETYLGLUCOSAMINE--N-ACETYLMURAMYL-(PENTAPEPTIDE) PYROPHOSPHORYL-UNDECAPRENOL N-ACETYLGLUCOSAMINE TRANSFERASE 1"/>
    <property type="match status" value="1"/>
</dbReference>
<dbReference type="GO" id="GO:0009252">
    <property type="term" value="P:peptidoglycan biosynthetic process"/>
    <property type="evidence" value="ECO:0007669"/>
    <property type="project" value="UniProtKB-UniRule"/>
</dbReference>
<dbReference type="OrthoDB" id="9808936at2"/>
<evidence type="ECO:0000256" key="7">
    <source>
        <dbReference type="ARBA" id="ARBA00023136"/>
    </source>
</evidence>
<evidence type="ECO:0000256" key="10">
    <source>
        <dbReference type="HAMAP-Rule" id="MF_00033"/>
    </source>
</evidence>
<dbReference type="Pfam" id="PF04101">
    <property type="entry name" value="Glyco_tran_28_C"/>
    <property type="match status" value="1"/>
</dbReference>
<sequence length="395" mass="40687">MATYLLAGGGTAGHVNPLLATADELRRRDPSAEIIVVGTAQGLEARLVPARGYELVTIAKLPFPRRPNRAAVTFAPKLLRVISDLAALIVERHVDVVVGFGGYAAAPAYLAARRARVPLVIHEANAKPGLANRLGARFTPYVGVAFRGTELPHARFVGMPLRAEIETLETAEALAEARIEGLELFGLSDDMPVLLVTGGSLGAERLNSAVFASIAPILAAGWQVLHIVGGRSTLVDPEISGYRMLAYSDRMHLALAVASLAVSRAGAATVSELAALGVPSVLVPYAVGNGEQRFNAADVVAAGGAILVPDSDVTPEWVASTLVPLLGEPDRVAAMARAAASVGVRDGSARTANLIGAALTDAADVEYTPNDDGSIDGAPIDGAPTDDAPGKGAAE</sequence>
<dbReference type="GO" id="GO:0008360">
    <property type="term" value="P:regulation of cell shape"/>
    <property type="evidence" value="ECO:0007669"/>
    <property type="project" value="UniProtKB-KW"/>
</dbReference>
<evidence type="ECO:0000313" key="15">
    <source>
        <dbReference type="Proteomes" id="UP000306192"/>
    </source>
</evidence>
<comment type="pathway">
    <text evidence="10">Cell wall biogenesis; peptidoglycan biosynthesis.</text>
</comment>
<evidence type="ECO:0000256" key="11">
    <source>
        <dbReference type="SAM" id="MobiDB-lite"/>
    </source>
</evidence>
<keyword evidence="6 10" id="KW-0573">Peptidoglycan synthesis</keyword>
<dbReference type="RefSeq" id="WP_136642718.1">
    <property type="nucleotide sequence ID" value="NZ_QYRT01000026.1"/>
</dbReference>
<keyword evidence="7 10" id="KW-0472">Membrane</keyword>
<gene>
    <name evidence="10" type="primary">murG</name>
    <name evidence="14" type="ORF">D4765_12970</name>
</gene>
<dbReference type="EC" id="2.4.1.227" evidence="10"/>
<reference evidence="14 15" key="1">
    <citation type="journal article" date="2019" name="Microorganisms">
        <title>Systematic Affiliation and Genome Analysis of Subtercola vilae DB165(T) with Particular Emphasis on Cold Adaptation of an Isolate from a High-Altitude Cold Volcano Lake.</title>
        <authorList>
            <person name="Villalobos A.S."/>
            <person name="Wiese J."/>
            <person name="Imhoff J.F."/>
            <person name="Dorador C."/>
            <person name="Keller A."/>
            <person name="Hentschel U."/>
        </authorList>
    </citation>
    <scope>NUCLEOTIDE SEQUENCE [LARGE SCALE GENOMIC DNA]</scope>
    <source>
        <strain evidence="14 15">DB165</strain>
    </source>
</reference>
<dbReference type="Pfam" id="PF03033">
    <property type="entry name" value="Glyco_transf_28"/>
    <property type="match status" value="1"/>
</dbReference>
<keyword evidence="9 10" id="KW-0961">Cell wall biogenesis/degradation</keyword>
<evidence type="ECO:0000256" key="6">
    <source>
        <dbReference type="ARBA" id="ARBA00022984"/>
    </source>
</evidence>
<comment type="caution">
    <text evidence="14">The sequence shown here is derived from an EMBL/GenBank/DDBJ whole genome shotgun (WGS) entry which is preliminary data.</text>
</comment>
<proteinExistence type="inferred from homology"/>
<feature type="domain" description="Glycosyl transferase family 28 C-terminal" evidence="13">
    <location>
        <begin position="193"/>
        <end position="348"/>
    </location>
</feature>
<comment type="caution">
    <text evidence="10">Lacks conserved residue(s) required for the propagation of feature annotation.</text>
</comment>
<evidence type="ECO:0000256" key="8">
    <source>
        <dbReference type="ARBA" id="ARBA00023306"/>
    </source>
</evidence>
<evidence type="ECO:0000256" key="5">
    <source>
        <dbReference type="ARBA" id="ARBA00022960"/>
    </source>
</evidence>
<dbReference type="EMBL" id="QYRT01000026">
    <property type="protein sequence ID" value="TIH34473.1"/>
    <property type="molecule type" value="Genomic_DNA"/>
</dbReference>
<evidence type="ECO:0000259" key="12">
    <source>
        <dbReference type="Pfam" id="PF03033"/>
    </source>
</evidence>
<dbReference type="CDD" id="cd03785">
    <property type="entry name" value="GT28_MurG"/>
    <property type="match status" value="1"/>
</dbReference>
<dbReference type="GO" id="GO:0051991">
    <property type="term" value="F:UDP-N-acetyl-D-glucosamine:N-acetylmuramoyl-L-alanyl-D-glutamyl-meso-2,6-diaminopimelyl-D-alanyl-D-alanine-diphosphoundecaprenol 4-beta-N-acetylglucosaminlytransferase activity"/>
    <property type="evidence" value="ECO:0007669"/>
    <property type="project" value="RHEA"/>
</dbReference>
<dbReference type="InterPro" id="IPR007235">
    <property type="entry name" value="Glyco_trans_28_C"/>
</dbReference>
<keyword evidence="2 10" id="KW-0132">Cell division</keyword>
<evidence type="ECO:0000313" key="14">
    <source>
        <dbReference type="EMBL" id="TIH34473.1"/>
    </source>
</evidence>
<dbReference type="PANTHER" id="PTHR21015:SF22">
    <property type="entry name" value="GLYCOSYLTRANSFERASE"/>
    <property type="match status" value="1"/>
</dbReference>
<dbReference type="Proteomes" id="UP000306192">
    <property type="component" value="Unassembled WGS sequence"/>
</dbReference>
<keyword evidence="5 10" id="KW-0133">Cell shape</keyword>
<dbReference type="InterPro" id="IPR006009">
    <property type="entry name" value="GlcNAc_MurG"/>
</dbReference>
<dbReference type="GO" id="GO:0050511">
    <property type="term" value="F:undecaprenyldiphospho-muramoylpentapeptide beta-N-acetylglucosaminyltransferase activity"/>
    <property type="evidence" value="ECO:0007669"/>
    <property type="project" value="UniProtKB-UniRule"/>
</dbReference>
<comment type="subcellular location">
    <subcellularLocation>
        <location evidence="10">Cell membrane</location>
        <topology evidence="10">Peripheral membrane protein</topology>
        <orientation evidence="10">Cytoplasmic side</orientation>
    </subcellularLocation>
</comment>
<evidence type="ECO:0000259" key="13">
    <source>
        <dbReference type="Pfam" id="PF04101"/>
    </source>
</evidence>
<feature type="binding site" evidence="10">
    <location>
        <position position="125"/>
    </location>
    <ligand>
        <name>UDP-N-acetyl-alpha-D-glucosamine</name>
        <dbReference type="ChEBI" id="CHEBI:57705"/>
    </ligand>
</feature>
<dbReference type="Gene3D" id="3.40.50.2000">
    <property type="entry name" value="Glycogen Phosphorylase B"/>
    <property type="match status" value="2"/>
</dbReference>
<keyword evidence="15" id="KW-1185">Reference proteome</keyword>
<feature type="region of interest" description="Disordered" evidence="11">
    <location>
        <begin position="366"/>
        <end position="395"/>
    </location>
</feature>
<keyword evidence="4 10" id="KW-0808">Transferase</keyword>
<evidence type="ECO:0000256" key="9">
    <source>
        <dbReference type="ARBA" id="ARBA00023316"/>
    </source>
</evidence>
<evidence type="ECO:0000256" key="1">
    <source>
        <dbReference type="ARBA" id="ARBA00022475"/>
    </source>
</evidence>